<feature type="chain" id="PRO_5013331865" description="Multidrug resistance protein MdtA-like barrel-sandwich hybrid domain-containing protein" evidence="2">
    <location>
        <begin position="26"/>
        <end position="380"/>
    </location>
</feature>
<dbReference type="OrthoDB" id="9781888at2"/>
<evidence type="ECO:0000313" key="4">
    <source>
        <dbReference type="EMBL" id="PCK29901.1"/>
    </source>
</evidence>
<dbReference type="Gene3D" id="2.40.30.170">
    <property type="match status" value="1"/>
</dbReference>
<reference evidence="5" key="1">
    <citation type="journal article" date="2019" name="Genome Announc.">
        <title>Draft Genome Sequence of Pseudoalteromonas piscicida Strain 36Y ROTHPW, an Hypersaline Seawater Isolate from the South Coast of Sonora, Mexico.</title>
        <authorList>
            <person name="Sanchez-Diaz R."/>
            <person name="Molina-Garza Z.J."/>
            <person name="Cruz-Suarez L.E."/>
            <person name="Selvin J."/>
            <person name="Kiran G.S."/>
            <person name="Ibarra-Gamez J.C."/>
            <person name="Gomez-Gil B."/>
            <person name="Galaviz-Silva L."/>
        </authorList>
    </citation>
    <scope>NUCLEOTIDE SEQUENCE [LARGE SCALE GENOMIC DNA]</scope>
    <source>
        <strain evidence="5">36Y_RITHPW</strain>
    </source>
</reference>
<proteinExistence type="inferred from homology"/>
<accession>A0A2A5JKY8</accession>
<organism evidence="4 5">
    <name type="scientific">Pseudoalteromonas piscicida</name>
    <dbReference type="NCBI Taxonomy" id="43662"/>
    <lineage>
        <taxon>Bacteria</taxon>
        <taxon>Pseudomonadati</taxon>
        <taxon>Pseudomonadota</taxon>
        <taxon>Gammaproteobacteria</taxon>
        <taxon>Alteromonadales</taxon>
        <taxon>Pseudoalteromonadaceae</taxon>
        <taxon>Pseudoalteromonas</taxon>
    </lineage>
</organism>
<dbReference type="Pfam" id="PF25917">
    <property type="entry name" value="BSH_RND"/>
    <property type="match status" value="1"/>
</dbReference>
<dbReference type="RefSeq" id="WP_099643858.1">
    <property type="nucleotide sequence ID" value="NZ_NKHF01000101.1"/>
</dbReference>
<dbReference type="Gene3D" id="2.40.50.100">
    <property type="match status" value="1"/>
</dbReference>
<evidence type="ECO:0000256" key="2">
    <source>
        <dbReference type="SAM" id="SignalP"/>
    </source>
</evidence>
<evidence type="ECO:0000256" key="1">
    <source>
        <dbReference type="ARBA" id="ARBA00009477"/>
    </source>
</evidence>
<evidence type="ECO:0000259" key="3">
    <source>
        <dbReference type="Pfam" id="PF25917"/>
    </source>
</evidence>
<gene>
    <name evidence="4" type="ORF">CEX98_20485</name>
</gene>
<dbReference type="Gene3D" id="1.10.287.470">
    <property type="entry name" value="Helix hairpin bin"/>
    <property type="match status" value="1"/>
</dbReference>
<dbReference type="PANTHER" id="PTHR30469">
    <property type="entry name" value="MULTIDRUG RESISTANCE PROTEIN MDTA"/>
    <property type="match status" value="1"/>
</dbReference>
<comment type="similarity">
    <text evidence="1">Belongs to the membrane fusion protein (MFP) (TC 8.A.1) family.</text>
</comment>
<name>A0A2A5JKY8_PSEO7</name>
<protein>
    <recommendedName>
        <fullName evidence="3">Multidrug resistance protein MdtA-like barrel-sandwich hybrid domain-containing protein</fullName>
    </recommendedName>
</protein>
<dbReference type="AlphaFoldDB" id="A0A2A5JKY8"/>
<dbReference type="PANTHER" id="PTHR30469:SF12">
    <property type="entry name" value="MULTIDRUG RESISTANCE PROTEIN MDTA"/>
    <property type="match status" value="1"/>
</dbReference>
<feature type="signal peptide" evidence="2">
    <location>
        <begin position="1"/>
        <end position="25"/>
    </location>
</feature>
<sequence>MHVKVNKSLVLFSTFILLVASIYSAIPAASPSAPESSEVTTPAPVQVSTQLISPSTYQLTVRGYGEVRSPQQLTLRAEVSGQIVAMDTQFKIGNLVAAKEQLIKVDDTALQAKVAAAEVAIKEIKLSLAEEALETSVNSRYLSSSAEKSIQSPLRAPKKALLETQLTHAEAELNAAKHQLASTNISVPFNALIVAKAVSEGSYLQSGNEVATVYGTNQAEIEIPLSELQWQMLASQASLPWHTTLSSVKGGKSWSAQVTRVAHHIEQETRKRAVYVTLDTPLEQTPQLSFGSFVTAEIAGRTLFDVWQVPTSAITSDGLIWFVQDNRLQAYKPQLLAQHGGMSYLQPSAKDASLQLVTKPLSHYSVGMAVTLINSGADNV</sequence>
<dbReference type="InterPro" id="IPR058625">
    <property type="entry name" value="MdtA-like_BSH"/>
</dbReference>
<evidence type="ECO:0000313" key="5">
    <source>
        <dbReference type="Proteomes" id="UP000228621"/>
    </source>
</evidence>
<dbReference type="InterPro" id="IPR006143">
    <property type="entry name" value="RND_pump_MFP"/>
</dbReference>
<dbReference type="GO" id="GO:1990281">
    <property type="term" value="C:efflux pump complex"/>
    <property type="evidence" value="ECO:0007669"/>
    <property type="project" value="TreeGrafter"/>
</dbReference>
<dbReference type="GO" id="GO:0015562">
    <property type="term" value="F:efflux transmembrane transporter activity"/>
    <property type="evidence" value="ECO:0007669"/>
    <property type="project" value="TreeGrafter"/>
</dbReference>
<keyword evidence="5" id="KW-1185">Reference proteome</keyword>
<comment type="caution">
    <text evidence="4">The sequence shown here is derived from an EMBL/GenBank/DDBJ whole genome shotgun (WGS) entry which is preliminary data.</text>
</comment>
<dbReference type="EMBL" id="NKHF01000101">
    <property type="protein sequence ID" value="PCK29901.1"/>
    <property type="molecule type" value="Genomic_DNA"/>
</dbReference>
<dbReference type="Proteomes" id="UP000228621">
    <property type="component" value="Unassembled WGS sequence"/>
</dbReference>
<keyword evidence="2" id="KW-0732">Signal</keyword>
<dbReference type="NCBIfam" id="TIGR01730">
    <property type="entry name" value="RND_mfp"/>
    <property type="match status" value="1"/>
</dbReference>
<feature type="domain" description="Multidrug resistance protein MdtA-like barrel-sandwich hybrid" evidence="3">
    <location>
        <begin position="72"/>
        <end position="213"/>
    </location>
</feature>
<dbReference type="SUPFAM" id="SSF111369">
    <property type="entry name" value="HlyD-like secretion proteins"/>
    <property type="match status" value="1"/>
</dbReference>